<evidence type="ECO:0000313" key="1">
    <source>
        <dbReference type="Proteomes" id="UP000887565"/>
    </source>
</evidence>
<protein>
    <submittedName>
        <fullName evidence="2">Uncharacterized protein</fullName>
    </submittedName>
</protein>
<reference evidence="2" key="1">
    <citation type="submission" date="2022-11" db="UniProtKB">
        <authorList>
            <consortium name="WormBaseParasite"/>
        </authorList>
    </citation>
    <scope>IDENTIFICATION</scope>
</reference>
<keyword evidence="1" id="KW-1185">Reference proteome</keyword>
<organism evidence="1 2">
    <name type="scientific">Romanomermis culicivorax</name>
    <name type="common">Nematode worm</name>
    <dbReference type="NCBI Taxonomy" id="13658"/>
    <lineage>
        <taxon>Eukaryota</taxon>
        <taxon>Metazoa</taxon>
        <taxon>Ecdysozoa</taxon>
        <taxon>Nematoda</taxon>
        <taxon>Enoplea</taxon>
        <taxon>Dorylaimia</taxon>
        <taxon>Mermithida</taxon>
        <taxon>Mermithoidea</taxon>
        <taxon>Mermithidae</taxon>
        <taxon>Romanomermis</taxon>
    </lineage>
</organism>
<name>A0A915KRZ3_ROMCU</name>
<proteinExistence type="predicted"/>
<dbReference type="WBParaSite" id="nRc.2.0.1.t40423-RA">
    <property type="protein sequence ID" value="nRc.2.0.1.t40423-RA"/>
    <property type="gene ID" value="nRc.2.0.1.g40423"/>
</dbReference>
<accession>A0A915KRZ3</accession>
<dbReference type="Proteomes" id="UP000887565">
    <property type="component" value="Unplaced"/>
</dbReference>
<dbReference type="AlphaFoldDB" id="A0A915KRZ3"/>
<sequence>MCQVYLTSFYEDYHQSTFGRSLLDLTQYIIPLQRDAEACHHLEMLKNLPLKKARQPLAVLMDIEPTMMASLPTTALALPPSATAPSVSTTTTTTASTLPSTITLQPMISAMVTTPMLQVVVVLYKSAVNK</sequence>
<evidence type="ECO:0000313" key="2">
    <source>
        <dbReference type="WBParaSite" id="nRc.2.0.1.t40423-RA"/>
    </source>
</evidence>